<evidence type="ECO:0000256" key="1">
    <source>
        <dbReference type="SAM" id="SignalP"/>
    </source>
</evidence>
<accession>A0A5B0RMP7</accession>
<organism evidence="2 3">
    <name type="scientific">Puccinia graminis f. sp. tritici</name>
    <dbReference type="NCBI Taxonomy" id="56615"/>
    <lineage>
        <taxon>Eukaryota</taxon>
        <taxon>Fungi</taxon>
        <taxon>Dikarya</taxon>
        <taxon>Basidiomycota</taxon>
        <taxon>Pucciniomycotina</taxon>
        <taxon>Pucciniomycetes</taxon>
        <taxon>Pucciniales</taxon>
        <taxon>Pucciniaceae</taxon>
        <taxon>Puccinia</taxon>
    </lineage>
</organism>
<dbReference type="EMBL" id="VDEP01000170">
    <property type="protein sequence ID" value="KAA1126907.1"/>
    <property type="molecule type" value="Genomic_DNA"/>
</dbReference>
<dbReference type="AlphaFoldDB" id="A0A5B0RMP7"/>
<feature type="chain" id="PRO_5022822349" description="Secreted protein" evidence="1">
    <location>
        <begin position="20"/>
        <end position="140"/>
    </location>
</feature>
<comment type="caution">
    <text evidence="2">The sequence shown here is derived from an EMBL/GenBank/DDBJ whole genome shotgun (WGS) entry which is preliminary data.</text>
</comment>
<proteinExistence type="predicted"/>
<protein>
    <recommendedName>
        <fullName evidence="4">Secreted protein</fullName>
    </recommendedName>
</protein>
<reference evidence="2 3" key="1">
    <citation type="submission" date="2019-05" db="EMBL/GenBank/DDBJ databases">
        <title>Emergence of the Ug99 lineage of the wheat stem rust pathogen through somatic hybridization.</title>
        <authorList>
            <person name="Li F."/>
            <person name="Upadhyaya N.M."/>
            <person name="Sperschneider J."/>
            <person name="Matny O."/>
            <person name="Nguyen-Phuc H."/>
            <person name="Mago R."/>
            <person name="Raley C."/>
            <person name="Miller M.E."/>
            <person name="Silverstein K.A.T."/>
            <person name="Henningsen E."/>
            <person name="Hirsch C.D."/>
            <person name="Visser B."/>
            <person name="Pretorius Z.A."/>
            <person name="Steffenson B.J."/>
            <person name="Schwessinger B."/>
            <person name="Dodds P.N."/>
            <person name="Figueroa M."/>
        </authorList>
    </citation>
    <scope>NUCLEOTIDE SEQUENCE [LARGE SCALE GENOMIC DNA]</scope>
    <source>
        <strain evidence="2 3">Ug99</strain>
    </source>
</reference>
<evidence type="ECO:0000313" key="2">
    <source>
        <dbReference type="EMBL" id="KAA1126907.1"/>
    </source>
</evidence>
<evidence type="ECO:0000313" key="3">
    <source>
        <dbReference type="Proteomes" id="UP000325313"/>
    </source>
</evidence>
<keyword evidence="1" id="KW-0732">Signal</keyword>
<sequence>MILCKIIFGILALIPACFPTSYIECIECKSRCSQIERKSIPKLGTCNAPLPQGGNCLVKRSQKYFRCSNDECGAIIVKNKQIRFGPKEGCIHEFRRVVEKIPKVPQLQSPETSSSSLDGRKEILPGGTVLHHFLEVKEKE</sequence>
<name>A0A5B0RMP7_PUCGR</name>
<evidence type="ECO:0008006" key="4">
    <source>
        <dbReference type="Google" id="ProtNLM"/>
    </source>
</evidence>
<dbReference type="Proteomes" id="UP000325313">
    <property type="component" value="Unassembled WGS sequence"/>
</dbReference>
<feature type="signal peptide" evidence="1">
    <location>
        <begin position="1"/>
        <end position="19"/>
    </location>
</feature>
<gene>
    <name evidence="2" type="ORF">PGTUg99_030912</name>
</gene>